<keyword evidence="2" id="KW-0732">Signal</keyword>
<proteinExistence type="predicted"/>
<reference evidence="3 4" key="1">
    <citation type="submission" date="2016-06" db="EMBL/GenBank/DDBJ databases">
        <title>Genome sequencing of Cryobacterium arcticum PAMC 27867.</title>
        <authorList>
            <person name="Lee J."/>
            <person name="Kim O.-S."/>
        </authorList>
    </citation>
    <scope>NUCLEOTIDE SEQUENCE [LARGE SCALE GENOMIC DNA]</scope>
    <source>
        <strain evidence="3 4">PAMC 27867</strain>
    </source>
</reference>
<dbReference type="EMBL" id="CP016282">
    <property type="protein sequence ID" value="ANP73237.1"/>
    <property type="molecule type" value="Genomic_DNA"/>
</dbReference>
<accession>A0A1B1BKQ8</accession>
<organism evidence="3 4">
    <name type="scientific">Cryobacterium arcticum</name>
    <dbReference type="NCBI Taxonomy" id="670052"/>
    <lineage>
        <taxon>Bacteria</taxon>
        <taxon>Bacillati</taxon>
        <taxon>Actinomycetota</taxon>
        <taxon>Actinomycetes</taxon>
        <taxon>Micrococcales</taxon>
        <taxon>Microbacteriaceae</taxon>
        <taxon>Cryobacterium</taxon>
    </lineage>
</organism>
<feature type="signal peptide" evidence="2">
    <location>
        <begin position="1"/>
        <end position="32"/>
    </location>
</feature>
<evidence type="ECO:0000256" key="2">
    <source>
        <dbReference type="SAM" id="SignalP"/>
    </source>
</evidence>
<dbReference type="OrthoDB" id="5119618at2"/>
<dbReference type="KEGG" id="cart:PA27867_2286"/>
<name>A0A1B1BKQ8_9MICO</name>
<dbReference type="RefSeq" id="WP_066596495.1">
    <property type="nucleotide sequence ID" value="NZ_CP016282.1"/>
</dbReference>
<evidence type="ECO:0000313" key="3">
    <source>
        <dbReference type="EMBL" id="ANP73237.1"/>
    </source>
</evidence>
<feature type="chain" id="PRO_5008519983" description="Lipoprotein" evidence="2">
    <location>
        <begin position="33"/>
        <end position="187"/>
    </location>
</feature>
<dbReference type="STRING" id="670052.PA27867_2286"/>
<evidence type="ECO:0000256" key="1">
    <source>
        <dbReference type="SAM" id="MobiDB-lite"/>
    </source>
</evidence>
<sequence precursor="true">METWGVIRTGTTLVTALGLAVILAGCATTTPAAEGTPTATASARPTPTSTPSDQASPLPTEEPVAAPAATCDTALAPAEYAQFDADGLTAREDFANANLDELAETGGITCLWRKPSTDIEAWYAQWPSDEAAWDALSAEILANGGSESTDAYAGVVQPEYNAALTYRDGTVYYASPPRLFSSVLGLQ</sequence>
<dbReference type="Proteomes" id="UP000092582">
    <property type="component" value="Chromosome 1"/>
</dbReference>
<evidence type="ECO:0000313" key="4">
    <source>
        <dbReference type="Proteomes" id="UP000092582"/>
    </source>
</evidence>
<dbReference type="AlphaFoldDB" id="A0A1B1BKQ8"/>
<gene>
    <name evidence="3" type="ORF">PA27867_2286</name>
</gene>
<keyword evidence="4" id="KW-1185">Reference proteome</keyword>
<feature type="region of interest" description="Disordered" evidence="1">
    <location>
        <begin position="31"/>
        <end position="64"/>
    </location>
</feature>
<protein>
    <recommendedName>
        <fullName evidence="5">Lipoprotein</fullName>
    </recommendedName>
</protein>
<evidence type="ECO:0008006" key="5">
    <source>
        <dbReference type="Google" id="ProtNLM"/>
    </source>
</evidence>